<evidence type="ECO:0000256" key="1">
    <source>
        <dbReference type="SAM" id="MobiDB-lite"/>
    </source>
</evidence>
<dbReference type="HOGENOM" id="CLU_088991_0_0_1"/>
<feature type="region of interest" description="Disordered" evidence="1">
    <location>
        <begin position="23"/>
        <end position="46"/>
    </location>
</feature>
<proteinExistence type="predicted"/>
<dbReference type="Proteomes" id="UP000054321">
    <property type="component" value="Unassembled WGS sequence"/>
</dbReference>
<dbReference type="OrthoDB" id="5305418at2759"/>
<organism evidence="2 3">
    <name type="scientific">Oidiodendron maius (strain Zn)</name>
    <dbReference type="NCBI Taxonomy" id="913774"/>
    <lineage>
        <taxon>Eukaryota</taxon>
        <taxon>Fungi</taxon>
        <taxon>Dikarya</taxon>
        <taxon>Ascomycota</taxon>
        <taxon>Pezizomycotina</taxon>
        <taxon>Leotiomycetes</taxon>
        <taxon>Leotiomycetes incertae sedis</taxon>
        <taxon>Myxotrichaceae</taxon>
        <taxon>Oidiodendron</taxon>
    </lineage>
</organism>
<dbReference type="STRING" id="913774.A0A0C3DTU8"/>
<gene>
    <name evidence="2" type="ORF">OIDMADRAFT_175706</name>
</gene>
<feature type="region of interest" description="Disordered" evidence="1">
    <location>
        <begin position="88"/>
        <end position="162"/>
    </location>
</feature>
<dbReference type="EMBL" id="KN832871">
    <property type="protein sequence ID" value="KIN05508.1"/>
    <property type="molecule type" value="Genomic_DNA"/>
</dbReference>
<feature type="compositionally biased region" description="Low complexity" evidence="1">
    <location>
        <begin position="37"/>
        <end position="46"/>
    </location>
</feature>
<accession>A0A0C3DTU8</accession>
<sequence length="227" mass="23612">MANSPASGSRIAIHLADRALMPLISSARSPPPTDKPSQAQSQAQAQALSSLTTAALAAYDSASRLDLGLPQRILIETGSSGPVILHSYLNPQSSPRPQSRQAHAALGSGRDIVGQAREDLRSLSGTTDDTSTAGQGDEDGKLVNGDTHGETYESGLGAGEEAPAAEDDGAMLLPPLLVATVVAAGAGDTMEARRAAARLERMGREFQKEFMREEPELREAIAEGDGD</sequence>
<feature type="compositionally biased region" description="Polar residues" evidence="1">
    <location>
        <begin position="123"/>
        <end position="134"/>
    </location>
</feature>
<protein>
    <submittedName>
        <fullName evidence="2">Uncharacterized protein</fullName>
    </submittedName>
</protein>
<feature type="compositionally biased region" description="Polar residues" evidence="1">
    <location>
        <begin position="89"/>
        <end position="101"/>
    </location>
</feature>
<name>A0A0C3DTU8_OIDMZ</name>
<keyword evidence="3" id="KW-1185">Reference proteome</keyword>
<dbReference type="InParanoid" id="A0A0C3DTU8"/>
<reference evidence="2 3" key="1">
    <citation type="submission" date="2014-04" db="EMBL/GenBank/DDBJ databases">
        <authorList>
            <consortium name="DOE Joint Genome Institute"/>
            <person name="Kuo A."/>
            <person name="Martino E."/>
            <person name="Perotto S."/>
            <person name="Kohler A."/>
            <person name="Nagy L.G."/>
            <person name="Floudas D."/>
            <person name="Copeland A."/>
            <person name="Barry K.W."/>
            <person name="Cichocki N."/>
            <person name="Veneault-Fourrey C."/>
            <person name="LaButti K."/>
            <person name="Lindquist E.A."/>
            <person name="Lipzen A."/>
            <person name="Lundell T."/>
            <person name="Morin E."/>
            <person name="Murat C."/>
            <person name="Sun H."/>
            <person name="Tunlid A."/>
            <person name="Henrissat B."/>
            <person name="Grigoriev I.V."/>
            <person name="Hibbett D.S."/>
            <person name="Martin F."/>
            <person name="Nordberg H.P."/>
            <person name="Cantor M.N."/>
            <person name="Hua S.X."/>
        </authorList>
    </citation>
    <scope>NUCLEOTIDE SEQUENCE [LARGE SCALE GENOMIC DNA]</scope>
    <source>
        <strain evidence="2 3">Zn</strain>
    </source>
</reference>
<evidence type="ECO:0000313" key="2">
    <source>
        <dbReference type="EMBL" id="KIN05508.1"/>
    </source>
</evidence>
<dbReference type="InterPro" id="IPR035186">
    <property type="entry name" value="DUF5308"/>
</dbReference>
<dbReference type="AlphaFoldDB" id="A0A0C3DTU8"/>
<dbReference type="Pfam" id="PF17233">
    <property type="entry name" value="DUF5308"/>
    <property type="match status" value="1"/>
</dbReference>
<reference evidence="3" key="2">
    <citation type="submission" date="2015-01" db="EMBL/GenBank/DDBJ databases">
        <title>Evolutionary Origins and Diversification of the Mycorrhizal Mutualists.</title>
        <authorList>
            <consortium name="DOE Joint Genome Institute"/>
            <consortium name="Mycorrhizal Genomics Consortium"/>
            <person name="Kohler A."/>
            <person name="Kuo A."/>
            <person name="Nagy L.G."/>
            <person name="Floudas D."/>
            <person name="Copeland A."/>
            <person name="Barry K.W."/>
            <person name="Cichocki N."/>
            <person name="Veneault-Fourrey C."/>
            <person name="LaButti K."/>
            <person name="Lindquist E.A."/>
            <person name="Lipzen A."/>
            <person name="Lundell T."/>
            <person name="Morin E."/>
            <person name="Murat C."/>
            <person name="Riley R."/>
            <person name="Ohm R."/>
            <person name="Sun H."/>
            <person name="Tunlid A."/>
            <person name="Henrissat B."/>
            <person name="Grigoriev I.V."/>
            <person name="Hibbett D.S."/>
            <person name="Martin F."/>
        </authorList>
    </citation>
    <scope>NUCLEOTIDE SEQUENCE [LARGE SCALE GENOMIC DNA]</scope>
    <source>
        <strain evidence="3">Zn</strain>
    </source>
</reference>
<evidence type="ECO:0000313" key="3">
    <source>
        <dbReference type="Proteomes" id="UP000054321"/>
    </source>
</evidence>